<sequence>MLTLCSLIFSSTANIPVFPEDNHSACYQALYGPKGNVKIPQRGGVAIMLPLENTQSPKTKYIAGASSICRSYNSDTDSVACLWDGTGSKTGASETPGWLTKQYKENCDKKISISGKSDAPPVEAQVSDGCQFYTKSDNIPLKTGCLNLFVSKSVRVNLGLSEAVPTPTCLDPQMNAIVTYQICSFDTIVITSPKGPYKPHGNKWGIVPEVSENIIGNES</sequence>
<gene>
    <name evidence="1" type="ORF">O181_058812</name>
</gene>
<evidence type="ECO:0000313" key="2">
    <source>
        <dbReference type="Proteomes" id="UP000765509"/>
    </source>
</evidence>
<dbReference type="OrthoDB" id="2495428at2759"/>
<proteinExistence type="predicted"/>
<name>A0A9Q3EFH0_9BASI</name>
<dbReference type="Proteomes" id="UP000765509">
    <property type="component" value="Unassembled WGS sequence"/>
</dbReference>
<dbReference type="EMBL" id="AVOT02027120">
    <property type="protein sequence ID" value="MBW0519097.1"/>
    <property type="molecule type" value="Genomic_DNA"/>
</dbReference>
<evidence type="ECO:0000313" key="1">
    <source>
        <dbReference type="EMBL" id="MBW0519097.1"/>
    </source>
</evidence>
<comment type="caution">
    <text evidence="1">The sequence shown here is derived from an EMBL/GenBank/DDBJ whole genome shotgun (WGS) entry which is preliminary data.</text>
</comment>
<organism evidence="1 2">
    <name type="scientific">Austropuccinia psidii MF-1</name>
    <dbReference type="NCBI Taxonomy" id="1389203"/>
    <lineage>
        <taxon>Eukaryota</taxon>
        <taxon>Fungi</taxon>
        <taxon>Dikarya</taxon>
        <taxon>Basidiomycota</taxon>
        <taxon>Pucciniomycotina</taxon>
        <taxon>Pucciniomycetes</taxon>
        <taxon>Pucciniales</taxon>
        <taxon>Sphaerophragmiaceae</taxon>
        <taxon>Austropuccinia</taxon>
    </lineage>
</organism>
<protein>
    <submittedName>
        <fullName evidence="1">Uncharacterized protein</fullName>
    </submittedName>
</protein>
<reference evidence="1" key="1">
    <citation type="submission" date="2021-03" db="EMBL/GenBank/DDBJ databases">
        <title>Draft genome sequence of rust myrtle Austropuccinia psidii MF-1, a brazilian biotype.</title>
        <authorList>
            <person name="Quecine M.C."/>
            <person name="Pachon D.M.R."/>
            <person name="Bonatelli M.L."/>
            <person name="Correr F.H."/>
            <person name="Franceschini L.M."/>
            <person name="Leite T.F."/>
            <person name="Margarido G.R.A."/>
            <person name="Almeida C.A."/>
            <person name="Ferrarezi J.A."/>
            <person name="Labate C.A."/>
        </authorList>
    </citation>
    <scope>NUCLEOTIDE SEQUENCE</scope>
    <source>
        <strain evidence="1">MF-1</strain>
    </source>
</reference>
<accession>A0A9Q3EFH0</accession>
<keyword evidence="2" id="KW-1185">Reference proteome</keyword>
<dbReference type="AlphaFoldDB" id="A0A9Q3EFH0"/>